<name>A0A2N4SXV8_9MICC</name>
<evidence type="ECO:0000313" key="2">
    <source>
        <dbReference type="EMBL" id="PLC10779.1"/>
    </source>
</evidence>
<sequence>MLRAAAERTTDELGGEKFRMTIDGATYDKRSEAAQAWQQWAGVHATSRPPRGGESDLGVAGQIGGHDIRVVQRPGNLADLGASPVELRIDDAPGVAVEVTRATSLNPSVGMIQRLENQVMKLPEEVTKREARLVAAHQEVEDARAALEVPFKYQDALEAVRWEVERIGRAMRGEETPQPSLDPELEALKKRMRISFPDAPTAGRSSAGRGGNGAGRPLEVARRHDEQRPQQGGLEL</sequence>
<organism evidence="2 3">
    <name type="scientific">Kocuria flava</name>
    <dbReference type="NCBI Taxonomy" id="446860"/>
    <lineage>
        <taxon>Bacteria</taxon>
        <taxon>Bacillati</taxon>
        <taxon>Actinomycetota</taxon>
        <taxon>Actinomycetes</taxon>
        <taxon>Micrococcales</taxon>
        <taxon>Micrococcaceae</taxon>
        <taxon>Kocuria</taxon>
    </lineage>
</organism>
<evidence type="ECO:0000256" key="1">
    <source>
        <dbReference type="SAM" id="MobiDB-lite"/>
    </source>
</evidence>
<evidence type="ECO:0000313" key="3">
    <source>
        <dbReference type="Proteomes" id="UP000234632"/>
    </source>
</evidence>
<reference evidence="2 3" key="1">
    <citation type="submission" date="2015-12" db="EMBL/GenBank/DDBJ databases">
        <authorList>
            <person name="Shamseldin A."/>
            <person name="Moawad H."/>
            <person name="Abd El-Rahim W.M."/>
            <person name="Sadowsky M.J."/>
        </authorList>
    </citation>
    <scope>NUCLEOTIDE SEQUENCE [LARGE SCALE GENOMIC DNA]</scope>
    <source>
        <strain evidence="2 3">S43</strain>
    </source>
</reference>
<accession>A0A2N4SXV8</accession>
<protein>
    <submittedName>
        <fullName evidence="2">Uncharacterized protein</fullName>
    </submittedName>
</protein>
<comment type="caution">
    <text evidence="2">The sequence shown here is derived from an EMBL/GenBank/DDBJ whole genome shotgun (WGS) entry which is preliminary data.</text>
</comment>
<proteinExistence type="predicted"/>
<dbReference type="AlphaFoldDB" id="A0A2N4SXV8"/>
<dbReference type="Proteomes" id="UP000234632">
    <property type="component" value="Unassembled WGS sequence"/>
</dbReference>
<dbReference type="EMBL" id="LOMZ01000004">
    <property type="protein sequence ID" value="PLC10779.1"/>
    <property type="molecule type" value="Genomic_DNA"/>
</dbReference>
<feature type="region of interest" description="Disordered" evidence="1">
    <location>
        <begin position="171"/>
        <end position="236"/>
    </location>
</feature>
<feature type="compositionally biased region" description="Basic and acidic residues" evidence="1">
    <location>
        <begin position="219"/>
        <end position="228"/>
    </location>
</feature>
<gene>
    <name evidence="2" type="ORF">AUQ48_17200</name>
</gene>